<gene>
    <name evidence="3" type="primary">rsmD</name>
    <name evidence="4" type="ORF">EAI93_09685</name>
    <name evidence="3" type="ORF">ERS852456_01651</name>
</gene>
<evidence type="ECO:0000313" key="3">
    <source>
        <dbReference type="EMBL" id="CUO11624.1"/>
    </source>
</evidence>
<dbReference type="EMBL" id="RCYR01000018">
    <property type="protein sequence ID" value="RYS79059.1"/>
    <property type="molecule type" value="Genomic_DNA"/>
</dbReference>
<reference evidence="4 6" key="2">
    <citation type="journal article" date="2019" name="Science, e1252229">
        <title>Invertible promoters mediate bacterial phase variation, antibiotic resistance, and host adaptation in the gut.</title>
        <authorList>
            <person name="Jiang X."/>
            <person name="Hall A.B."/>
            <person name="Arthur T.D."/>
            <person name="Plichta D.R."/>
            <person name="Covington C.T."/>
            <person name="Poyet M."/>
            <person name="Crothers J."/>
            <person name="Moses P.L."/>
            <person name="Tolonen A.C."/>
            <person name="Vlamakis H."/>
            <person name="Alm E.J."/>
            <person name="Xavier R.J."/>
        </authorList>
    </citation>
    <scope>NUCLEOTIDE SEQUENCE [LARGE SCALE GENOMIC DNA]</scope>
    <source>
        <strain evidence="4">Aa_0143</strain>
        <strain evidence="6">aa_0143</strain>
    </source>
</reference>
<dbReference type="CDD" id="cd02440">
    <property type="entry name" value="AdoMet_MTases"/>
    <property type="match status" value="1"/>
</dbReference>
<dbReference type="PANTHER" id="PTHR43542:SF1">
    <property type="entry name" value="METHYLTRANSFERASE"/>
    <property type="match status" value="1"/>
</dbReference>
<dbReference type="Pfam" id="PF03602">
    <property type="entry name" value="Cons_hypoth95"/>
    <property type="match status" value="1"/>
</dbReference>
<dbReference type="PANTHER" id="PTHR43542">
    <property type="entry name" value="METHYLTRANSFERASE"/>
    <property type="match status" value="1"/>
</dbReference>
<organism evidence="3 5">
    <name type="scientific">[Ruminococcus] torques</name>
    <dbReference type="NCBI Taxonomy" id="33039"/>
    <lineage>
        <taxon>Bacteria</taxon>
        <taxon>Bacillati</taxon>
        <taxon>Bacillota</taxon>
        <taxon>Clostridia</taxon>
        <taxon>Lachnospirales</taxon>
        <taxon>Lachnospiraceae</taxon>
        <taxon>Mediterraneibacter</taxon>
    </lineage>
</organism>
<proteinExistence type="predicted"/>
<dbReference type="SUPFAM" id="SSF53335">
    <property type="entry name" value="S-adenosyl-L-methionine-dependent methyltransferases"/>
    <property type="match status" value="1"/>
</dbReference>
<dbReference type="EMBL" id="CYZO01000020">
    <property type="protein sequence ID" value="CUO11624.1"/>
    <property type="molecule type" value="Genomic_DNA"/>
</dbReference>
<keyword evidence="1 3" id="KW-0489">Methyltransferase</keyword>
<dbReference type="PIRSF" id="PIRSF004553">
    <property type="entry name" value="CHP00095"/>
    <property type="match status" value="1"/>
</dbReference>
<reference evidence="3 5" key="1">
    <citation type="submission" date="2015-09" db="EMBL/GenBank/DDBJ databases">
        <authorList>
            <consortium name="Pathogen Informatics"/>
        </authorList>
    </citation>
    <scope>NUCLEOTIDE SEQUENCE [LARGE SCALE GENOMIC DNA]</scope>
    <source>
        <strain evidence="3 5">2789STDY5834841</strain>
    </source>
</reference>
<dbReference type="RefSeq" id="WP_004845073.1">
    <property type="nucleotide sequence ID" value="NZ_AP028249.1"/>
</dbReference>
<dbReference type="InterPro" id="IPR029063">
    <property type="entry name" value="SAM-dependent_MTases_sf"/>
</dbReference>
<dbReference type="InterPro" id="IPR002052">
    <property type="entry name" value="DNA_methylase_N6_adenine_CS"/>
</dbReference>
<dbReference type="NCBIfam" id="TIGR00095">
    <property type="entry name" value="16S rRNA (guanine(966)-N(2))-methyltransferase RsmD"/>
    <property type="match status" value="1"/>
</dbReference>
<evidence type="ECO:0000313" key="6">
    <source>
        <dbReference type="Proteomes" id="UP000292665"/>
    </source>
</evidence>
<dbReference type="EC" id="2.1.1.171" evidence="3 4"/>
<evidence type="ECO:0000256" key="2">
    <source>
        <dbReference type="ARBA" id="ARBA00022679"/>
    </source>
</evidence>
<dbReference type="GeneID" id="97328721"/>
<sequence>MRVIAGSARSLRLKTLDGMDTRPTTDRIKETLFNMIGPSMFDCVFLDLFAGSGGIGIEALSRGAREAVFVENNPKAMMCVKDNLKFTKLEGKAVTLTTDVMNALYKLEGEKVFDYIFLDPPYDRGFEKRVLEYLSDSSLVYEDTQIIVEASKETDFSYLQDLGFEIIREKTYKTNKHLFIEKAGKEEVC</sequence>
<name>A0A174CEL7_9FIRM</name>
<keyword evidence="2 3" id="KW-0808">Transferase</keyword>
<dbReference type="Proteomes" id="UP000292665">
    <property type="component" value="Unassembled WGS sequence"/>
</dbReference>
<evidence type="ECO:0000256" key="1">
    <source>
        <dbReference type="ARBA" id="ARBA00022603"/>
    </source>
</evidence>
<dbReference type="PROSITE" id="PS00092">
    <property type="entry name" value="N6_MTASE"/>
    <property type="match status" value="1"/>
</dbReference>
<evidence type="ECO:0000313" key="5">
    <source>
        <dbReference type="Proteomes" id="UP000095787"/>
    </source>
</evidence>
<protein>
    <submittedName>
        <fullName evidence="4">16S rRNA (Guanine(966)-N(2))-methyltransferase RsmD</fullName>
        <ecNumber evidence="3 4">2.1.1.171</ecNumber>
    </submittedName>
    <submittedName>
        <fullName evidence="3">Ribosomal RNA small subunit methyltransferase D</fullName>
    </submittedName>
</protein>
<dbReference type="Gene3D" id="3.40.50.150">
    <property type="entry name" value="Vaccinia Virus protein VP39"/>
    <property type="match status" value="1"/>
</dbReference>
<dbReference type="Proteomes" id="UP000095787">
    <property type="component" value="Unassembled WGS sequence"/>
</dbReference>
<accession>A0A174CEL7</accession>
<dbReference type="InterPro" id="IPR004398">
    <property type="entry name" value="RNA_MeTrfase_RsmD"/>
</dbReference>
<dbReference type="GO" id="GO:0003676">
    <property type="term" value="F:nucleic acid binding"/>
    <property type="evidence" value="ECO:0007669"/>
    <property type="project" value="InterPro"/>
</dbReference>
<dbReference type="GO" id="GO:0052913">
    <property type="term" value="F:16S rRNA (guanine(966)-N(2))-methyltransferase activity"/>
    <property type="evidence" value="ECO:0007669"/>
    <property type="project" value="UniProtKB-EC"/>
</dbReference>
<evidence type="ECO:0000313" key="4">
    <source>
        <dbReference type="EMBL" id="RYS79059.1"/>
    </source>
</evidence>
<dbReference type="AlphaFoldDB" id="A0A174CEL7"/>